<dbReference type="Pfam" id="PF06304">
    <property type="entry name" value="DUF1048"/>
    <property type="match status" value="1"/>
</dbReference>
<evidence type="ECO:0000313" key="1">
    <source>
        <dbReference type="EMBL" id="PRZ15597.1"/>
    </source>
</evidence>
<accession>A0A2T0YK69</accession>
<dbReference type="EMBL" id="PVTY01000008">
    <property type="protein sequence ID" value="PRZ15597.1"/>
    <property type="molecule type" value="Genomic_DNA"/>
</dbReference>
<dbReference type="InterPro" id="IPR008316">
    <property type="entry name" value="UCP029876"/>
</dbReference>
<dbReference type="OrthoDB" id="8083683at2"/>
<gene>
    <name evidence="1" type="ORF">BCL67_10857</name>
</gene>
<protein>
    <submittedName>
        <fullName evidence="1">DNA-binding ferritin-like protein (Dps family)</fullName>
    </submittedName>
</protein>
<sequence length="133" mass="14720">MAARWIEKVTGSLEDKKRYRQYKARREQLPGSYRTAIEAVERYLMYAGAIATGEVLVQMLEDLVDLFEQSAADGTPVSAVVGEDPVEFAETFLANYSDGQWINKERARLVAAIERAETEAAAEASQEGRANGS</sequence>
<organism evidence="1 2">
    <name type="scientific">Nesterenkonia sandarakina</name>
    <dbReference type="NCBI Taxonomy" id="272918"/>
    <lineage>
        <taxon>Bacteria</taxon>
        <taxon>Bacillati</taxon>
        <taxon>Actinomycetota</taxon>
        <taxon>Actinomycetes</taxon>
        <taxon>Micrococcales</taxon>
        <taxon>Micrococcaceae</taxon>
        <taxon>Nesterenkonia</taxon>
    </lineage>
</organism>
<dbReference type="SUPFAM" id="SSF158560">
    <property type="entry name" value="BH3980-like"/>
    <property type="match status" value="1"/>
</dbReference>
<dbReference type="AlphaFoldDB" id="A0A2T0YK69"/>
<name>A0A2T0YK69_9MICC</name>
<proteinExistence type="predicted"/>
<keyword evidence="1" id="KW-0238">DNA-binding</keyword>
<dbReference type="RefSeq" id="WP_106122897.1">
    <property type="nucleotide sequence ID" value="NZ_PVTY01000008.1"/>
</dbReference>
<reference evidence="1 2" key="1">
    <citation type="submission" date="2018-03" db="EMBL/GenBank/DDBJ databases">
        <title>Comparative analysis of microorganisms from saline springs in Andes Mountain Range, Colombia.</title>
        <authorList>
            <person name="Rubin E."/>
        </authorList>
    </citation>
    <scope>NUCLEOTIDE SEQUENCE [LARGE SCALE GENOMIC DNA]</scope>
    <source>
        <strain evidence="1 2">CG 35</strain>
    </source>
</reference>
<evidence type="ECO:0000313" key="2">
    <source>
        <dbReference type="Proteomes" id="UP000238217"/>
    </source>
</evidence>
<comment type="caution">
    <text evidence="1">The sequence shown here is derived from an EMBL/GenBank/DDBJ whole genome shotgun (WGS) entry which is preliminary data.</text>
</comment>
<dbReference type="Proteomes" id="UP000238217">
    <property type="component" value="Unassembled WGS sequence"/>
</dbReference>
<dbReference type="GO" id="GO:0003677">
    <property type="term" value="F:DNA binding"/>
    <property type="evidence" value="ECO:0007669"/>
    <property type="project" value="UniProtKB-KW"/>
</dbReference>
<dbReference type="Gene3D" id="1.10.1900.10">
    <property type="entry name" value="c-terminal domain of poly(a) binding protein"/>
    <property type="match status" value="1"/>
</dbReference>
<keyword evidence="2" id="KW-1185">Reference proteome</keyword>